<evidence type="ECO:0000313" key="2">
    <source>
        <dbReference type="EnsemblPlants" id="OB12G20280.1"/>
    </source>
</evidence>
<dbReference type="HOGENOM" id="CLU_2835226_0_0_1"/>
<feature type="compositionally biased region" description="Basic and acidic residues" evidence="1">
    <location>
        <begin position="44"/>
        <end position="59"/>
    </location>
</feature>
<reference evidence="2" key="2">
    <citation type="submission" date="2013-04" db="UniProtKB">
        <authorList>
            <consortium name="EnsemblPlants"/>
        </authorList>
    </citation>
    <scope>IDENTIFICATION</scope>
</reference>
<sequence length="66" mass="7386">MTQIPEERIQKERKERKVRGWRKRAWPRNAGLDGCSPVAARMRRSGDGRAGRGRDRRGAAGELAGG</sequence>
<reference evidence="2" key="1">
    <citation type="journal article" date="2013" name="Nat. Commun.">
        <title>Whole-genome sequencing of Oryza brachyantha reveals mechanisms underlying Oryza genome evolution.</title>
        <authorList>
            <person name="Chen J."/>
            <person name="Huang Q."/>
            <person name="Gao D."/>
            <person name="Wang J."/>
            <person name="Lang Y."/>
            <person name="Liu T."/>
            <person name="Li B."/>
            <person name="Bai Z."/>
            <person name="Luis Goicoechea J."/>
            <person name="Liang C."/>
            <person name="Chen C."/>
            <person name="Zhang W."/>
            <person name="Sun S."/>
            <person name="Liao Y."/>
            <person name="Zhang X."/>
            <person name="Yang L."/>
            <person name="Song C."/>
            <person name="Wang M."/>
            <person name="Shi J."/>
            <person name="Liu G."/>
            <person name="Liu J."/>
            <person name="Zhou H."/>
            <person name="Zhou W."/>
            <person name="Yu Q."/>
            <person name="An N."/>
            <person name="Chen Y."/>
            <person name="Cai Q."/>
            <person name="Wang B."/>
            <person name="Liu B."/>
            <person name="Min J."/>
            <person name="Huang Y."/>
            <person name="Wu H."/>
            <person name="Li Z."/>
            <person name="Zhang Y."/>
            <person name="Yin Y."/>
            <person name="Song W."/>
            <person name="Jiang J."/>
            <person name="Jackson S.A."/>
            <person name="Wing R.A."/>
            <person name="Wang J."/>
            <person name="Chen M."/>
        </authorList>
    </citation>
    <scope>NUCLEOTIDE SEQUENCE [LARGE SCALE GENOMIC DNA]</scope>
    <source>
        <strain evidence="2">cv. IRGC 101232</strain>
    </source>
</reference>
<proteinExistence type="predicted"/>
<evidence type="ECO:0000313" key="3">
    <source>
        <dbReference type="Proteomes" id="UP000006038"/>
    </source>
</evidence>
<organism evidence="2">
    <name type="scientific">Oryza brachyantha</name>
    <name type="common">malo sina</name>
    <dbReference type="NCBI Taxonomy" id="4533"/>
    <lineage>
        <taxon>Eukaryota</taxon>
        <taxon>Viridiplantae</taxon>
        <taxon>Streptophyta</taxon>
        <taxon>Embryophyta</taxon>
        <taxon>Tracheophyta</taxon>
        <taxon>Spermatophyta</taxon>
        <taxon>Magnoliopsida</taxon>
        <taxon>Liliopsida</taxon>
        <taxon>Poales</taxon>
        <taxon>Poaceae</taxon>
        <taxon>BOP clade</taxon>
        <taxon>Oryzoideae</taxon>
        <taxon>Oryzeae</taxon>
        <taxon>Oryzinae</taxon>
        <taxon>Oryza</taxon>
    </lineage>
</organism>
<keyword evidence="3" id="KW-1185">Reference proteome</keyword>
<dbReference type="EnsemblPlants" id="OB12G20280.1">
    <property type="protein sequence ID" value="OB12G20280.1"/>
    <property type="gene ID" value="OB12G20280"/>
</dbReference>
<dbReference type="AlphaFoldDB" id="J3NDH0"/>
<protein>
    <submittedName>
        <fullName evidence="2">Uncharacterized protein</fullName>
    </submittedName>
</protein>
<name>J3NDH0_ORYBR</name>
<feature type="region of interest" description="Disordered" evidence="1">
    <location>
        <begin position="1"/>
        <end position="66"/>
    </location>
</feature>
<feature type="compositionally biased region" description="Basic residues" evidence="1">
    <location>
        <begin position="16"/>
        <end position="26"/>
    </location>
</feature>
<evidence type="ECO:0000256" key="1">
    <source>
        <dbReference type="SAM" id="MobiDB-lite"/>
    </source>
</evidence>
<dbReference type="Gramene" id="OB12G20280.1">
    <property type="protein sequence ID" value="OB12G20280.1"/>
    <property type="gene ID" value="OB12G20280"/>
</dbReference>
<feature type="compositionally biased region" description="Basic and acidic residues" evidence="1">
    <location>
        <begin position="1"/>
        <end position="15"/>
    </location>
</feature>
<dbReference type="Proteomes" id="UP000006038">
    <property type="component" value="Chromosome 12"/>
</dbReference>
<accession>J3NDH0</accession>